<dbReference type="Proteomes" id="UP000807769">
    <property type="component" value="Unassembled WGS sequence"/>
</dbReference>
<comment type="caution">
    <text evidence="1">The sequence shown here is derived from an EMBL/GenBank/DDBJ whole genome shotgun (WGS) entry which is preliminary data.</text>
</comment>
<dbReference type="EMBL" id="JABBWG010000017">
    <property type="protein sequence ID" value="KAG1816126.1"/>
    <property type="molecule type" value="Genomic_DNA"/>
</dbReference>
<evidence type="ECO:0000313" key="2">
    <source>
        <dbReference type="Proteomes" id="UP000807769"/>
    </source>
</evidence>
<name>A0A9P7EBC5_9AGAM</name>
<accession>A0A9P7EBC5</accession>
<gene>
    <name evidence="1" type="ORF">BJ212DRAFT_1356544</name>
</gene>
<dbReference type="OrthoDB" id="755951at2759"/>
<keyword evidence="2" id="KW-1185">Reference proteome</keyword>
<sequence length="52" mass="5845">MSRWETKASEFTRSYSYGGFRSCIAASPYDTIHQALTVSDGEALSRWEPNPS</sequence>
<dbReference type="GeneID" id="64629725"/>
<protein>
    <submittedName>
        <fullName evidence="1">Uncharacterized protein</fullName>
    </submittedName>
</protein>
<dbReference type="RefSeq" id="XP_041192932.1">
    <property type="nucleotide sequence ID" value="XM_041335708.1"/>
</dbReference>
<proteinExistence type="predicted"/>
<dbReference type="AlphaFoldDB" id="A0A9P7EBC5"/>
<evidence type="ECO:0000313" key="1">
    <source>
        <dbReference type="EMBL" id="KAG1816126.1"/>
    </source>
</evidence>
<organism evidence="1 2">
    <name type="scientific">Suillus subaureus</name>
    <dbReference type="NCBI Taxonomy" id="48587"/>
    <lineage>
        <taxon>Eukaryota</taxon>
        <taxon>Fungi</taxon>
        <taxon>Dikarya</taxon>
        <taxon>Basidiomycota</taxon>
        <taxon>Agaricomycotina</taxon>
        <taxon>Agaricomycetes</taxon>
        <taxon>Agaricomycetidae</taxon>
        <taxon>Boletales</taxon>
        <taxon>Suillineae</taxon>
        <taxon>Suillaceae</taxon>
        <taxon>Suillus</taxon>
    </lineage>
</organism>
<reference evidence="1" key="1">
    <citation type="journal article" date="2020" name="New Phytol.">
        <title>Comparative genomics reveals dynamic genome evolution in host specialist ectomycorrhizal fungi.</title>
        <authorList>
            <person name="Lofgren L.A."/>
            <person name="Nguyen N.H."/>
            <person name="Vilgalys R."/>
            <person name="Ruytinx J."/>
            <person name="Liao H.L."/>
            <person name="Branco S."/>
            <person name="Kuo A."/>
            <person name="LaButti K."/>
            <person name="Lipzen A."/>
            <person name="Andreopoulos W."/>
            <person name="Pangilinan J."/>
            <person name="Riley R."/>
            <person name="Hundley H."/>
            <person name="Na H."/>
            <person name="Barry K."/>
            <person name="Grigoriev I.V."/>
            <person name="Stajich J.E."/>
            <person name="Kennedy P.G."/>
        </authorList>
    </citation>
    <scope>NUCLEOTIDE SEQUENCE</scope>
    <source>
        <strain evidence="1">MN1</strain>
    </source>
</reference>